<dbReference type="PANTHER" id="PTHR24349">
    <property type="entry name" value="SERINE/THREONINE-PROTEIN KINASE"/>
    <property type="match status" value="1"/>
</dbReference>
<keyword evidence="4" id="KW-0418">Kinase</keyword>
<dbReference type="PROSITE" id="PS50011">
    <property type="entry name" value="PROTEIN_KINASE_DOM"/>
    <property type="match status" value="1"/>
</dbReference>
<feature type="domain" description="Protein kinase" evidence="6">
    <location>
        <begin position="1"/>
        <end position="232"/>
    </location>
</feature>
<protein>
    <recommendedName>
        <fullName evidence="6">Protein kinase domain-containing protein</fullName>
    </recommendedName>
</protein>
<dbReference type="GeneID" id="25741718"/>
<dbReference type="KEGG" id="mng:MNEG_8843"/>
<keyword evidence="3" id="KW-0547">Nucleotide-binding</keyword>
<dbReference type="InterPro" id="IPR050205">
    <property type="entry name" value="CDPK_Ser/Thr_kinases"/>
</dbReference>
<organism evidence="7 8">
    <name type="scientific">Monoraphidium neglectum</name>
    <dbReference type="NCBI Taxonomy" id="145388"/>
    <lineage>
        <taxon>Eukaryota</taxon>
        <taxon>Viridiplantae</taxon>
        <taxon>Chlorophyta</taxon>
        <taxon>core chlorophytes</taxon>
        <taxon>Chlorophyceae</taxon>
        <taxon>CS clade</taxon>
        <taxon>Sphaeropleales</taxon>
        <taxon>Selenastraceae</taxon>
        <taxon>Monoraphidium</taxon>
    </lineage>
</organism>
<sequence length="252" mass="26597">MAHRVRWCRSVARTRAVHMDSYSVYVVQDLVSGGSLQALADEQGGSLTEPEAAAALRGVLDGLMACHSEGICYGDVKPANFMLASTYPSAAHRADPSEPRGAIHVKMIDFGCARSCPGDAPSLEGLSGTPAYMAPEVARGAPYGRASDMWGVAVIAYQLLTGRFPHWDCALDRLAGMPTRQVLADVAAGDVMLDTPACRALSPAARDLLGALFELDPEKRPPAYCAMQHPWMVAHGTAPAHAHAPAAAVHLG</sequence>
<gene>
    <name evidence="7" type="ORF">MNEG_8843</name>
</gene>
<accession>A0A0D2MEI6</accession>
<dbReference type="InterPro" id="IPR011009">
    <property type="entry name" value="Kinase-like_dom_sf"/>
</dbReference>
<dbReference type="Proteomes" id="UP000054498">
    <property type="component" value="Unassembled WGS sequence"/>
</dbReference>
<evidence type="ECO:0000313" key="7">
    <source>
        <dbReference type="EMBL" id="KIY99121.1"/>
    </source>
</evidence>
<dbReference type="PROSITE" id="PS00108">
    <property type="entry name" value="PROTEIN_KINASE_ST"/>
    <property type="match status" value="1"/>
</dbReference>
<dbReference type="Pfam" id="PF00069">
    <property type="entry name" value="Pkinase"/>
    <property type="match status" value="1"/>
</dbReference>
<evidence type="ECO:0000256" key="5">
    <source>
        <dbReference type="ARBA" id="ARBA00022840"/>
    </source>
</evidence>
<dbReference type="Gene3D" id="1.10.510.10">
    <property type="entry name" value="Transferase(Phosphotransferase) domain 1"/>
    <property type="match status" value="1"/>
</dbReference>
<proteinExistence type="predicted"/>
<evidence type="ECO:0000259" key="6">
    <source>
        <dbReference type="PROSITE" id="PS50011"/>
    </source>
</evidence>
<dbReference type="AlphaFoldDB" id="A0A0D2MEI6"/>
<evidence type="ECO:0000256" key="2">
    <source>
        <dbReference type="ARBA" id="ARBA00022679"/>
    </source>
</evidence>
<keyword evidence="2" id="KW-0808">Transferase</keyword>
<keyword evidence="5" id="KW-0067">ATP-binding</keyword>
<keyword evidence="1" id="KW-0723">Serine/threonine-protein kinase</keyword>
<dbReference type="SUPFAM" id="SSF56112">
    <property type="entry name" value="Protein kinase-like (PK-like)"/>
    <property type="match status" value="1"/>
</dbReference>
<dbReference type="SMART" id="SM00220">
    <property type="entry name" value="S_TKc"/>
    <property type="match status" value="1"/>
</dbReference>
<dbReference type="OrthoDB" id="538979at2759"/>
<evidence type="ECO:0000313" key="8">
    <source>
        <dbReference type="Proteomes" id="UP000054498"/>
    </source>
</evidence>
<reference evidence="7 8" key="1">
    <citation type="journal article" date="2013" name="BMC Genomics">
        <title>Reconstruction of the lipid metabolism for the microalga Monoraphidium neglectum from its genome sequence reveals characteristics suitable for biofuel production.</title>
        <authorList>
            <person name="Bogen C."/>
            <person name="Al-Dilaimi A."/>
            <person name="Albersmeier A."/>
            <person name="Wichmann J."/>
            <person name="Grundmann M."/>
            <person name="Rupp O."/>
            <person name="Lauersen K.J."/>
            <person name="Blifernez-Klassen O."/>
            <person name="Kalinowski J."/>
            <person name="Goesmann A."/>
            <person name="Mussgnug J.H."/>
            <person name="Kruse O."/>
        </authorList>
    </citation>
    <scope>NUCLEOTIDE SEQUENCE [LARGE SCALE GENOMIC DNA]</scope>
    <source>
        <strain evidence="7 8">SAG 48.87</strain>
    </source>
</reference>
<dbReference type="RefSeq" id="XP_013898141.1">
    <property type="nucleotide sequence ID" value="XM_014042687.1"/>
</dbReference>
<keyword evidence="8" id="KW-1185">Reference proteome</keyword>
<evidence type="ECO:0000256" key="4">
    <source>
        <dbReference type="ARBA" id="ARBA00022777"/>
    </source>
</evidence>
<dbReference type="GO" id="GO:0005524">
    <property type="term" value="F:ATP binding"/>
    <property type="evidence" value="ECO:0007669"/>
    <property type="project" value="UniProtKB-KW"/>
</dbReference>
<dbReference type="STRING" id="145388.A0A0D2MEI6"/>
<dbReference type="InterPro" id="IPR008271">
    <property type="entry name" value="Ser/Thr_kinase_AS"/>
</dbReference>
<dbReference type="GO" id="GO:0004674">
    <property type="term" value="F:protein serine/threonine kinase activity"/>
    <property type="evidence" value="ECO:0007669"/>
    <property type="project" value="UniProtKB-KW"/>
</dbReference>
<dbReference type="EMBL" id="KK101948">
    <property type="protein sequence ID" value="KIY99121.1"/>
    <property type="molecule type" value="Genomic_DNA"/>
</dbReference>
<dbReference type="InterPro" id="IPR000719">
    <property type="entry name" value="Prot_kinase_dom"/>
</dbReference>
<evidence type="ECO:0000256" key="3">
    <source>
        <dbReference type="ARBA" id="ARBA00022741"/>
    </source>
</evidence>
<evidence type="ECO:0000256" key="1">
    <source>
        <dbReference type="ARBA" id="ARBA00022527"/>
    </source>
</evidence>
<name>A0A0D2MEI6_9CHLO</name>